<dbReference type="SMART" id="SM00220">
    <property type="entry name" value="S_TKc"/>
    <property type="match status" value="1"/>
</dbReference>
<accession>A0ABR0Y1F9</accession>
<evidence type="ECO:0000256" key="9">
    <source>
        <dbReference type="SAM" id="MobiDB-lite"/>
    </source>
</evidence>
<feature type="domain" description="Protein kinase" evidence="10">
    <location>
        <begin position="91"/>
        <end position="315"/>
    </location>
</feature>
<keyword evidence="5" id="KW-0418">Kinase</keyword>
<dbReference type="Proteomes" id="UP001369086">
    <property type="component" value="Unassembled WGS sequence"/>
</dbReference>
<dbReference type="InterPro" id="IPR011009">
    <property type="entry name" value="Kinase-like_dom_sf"/>
</dbReference>
<dbReference type="Gene3D" id="1.10.510.10">
    <property type="entry name" value="Transferase(Phosphotransferase) domain 1"/>
    <property type="match status" value="1"/>
</dbReference>
<organism evidence="11 12">
    <name type="scientific">Huso huso</name>
    <name type="common">Beluga</name>
    <name type="synonym">Acipenser huso</name>
    <dbReference type="NCBI Taxonomy" id="61971"/>
    <lineage>
        <taxon>Eukaryota</taxon>
        <taxon>Metazoa</taxon>
        <taxon>Chordata</taxon>
        <taxon>Craniata</taxon>
        <taxon>Vertebrata</taxon>
        <taxon>Euteleostomi</taxon>
        <taxon>Actinopterygii</taxon>
        <taxon>Chondrostei</taxon>
        <taxon>Acipenseriformes</taxon>
        <taxon>Acipenseridae</taxon>
        <taxon>Huso</taxon>
    </lineage>
</organism>
<comment type="caution">
    <text evidence="11">The sequence shown here is derived from an EMBL/GenBank/DDBJ whole genome shotgun (WGS) entry which is preliminary data.</text>
</comment>
<keyword evidence="4" id="KW-0547">Nucleotide-binding</keyword>
<feature type="compositionally biased region" description="Basic and acidic residues" evidence="9">
    <location>
        <begin position="258"/>
        <end position="272"/>
    </location>
</feature>
<evidence type="ECO:0000256" key="4">
    <source>
        <dbReference type="ARBA" id="ARBA00022741"/>
    </source>
</evidence>
<keyword evidence="2" id="KW-0723">Serine/threonine-protein kinase</keyword>
<comment type="catalytic activity">
    <reaction evidence="7">
        <text>L-threonyl-[protein] + ATP = O-phospho-L-threonyl-[protein] + ADP + H(+)</text>
        <dbReference type="Rhea" id="RHEA:46608"/>
        <dbReference type="Rhea" id="RHEA-COMP:11060"/>
        <dbReference type="Rhea" id="RHEA-COMP:11605"/>
        <dbReference type="ChEBI" id="CHEBI:15378"/>
        <dbReference type="ChEBI" id="CHEBI:30013"/>
        <dbReference type="ChEBI" id="CHEBI:30616"/>
        <dbReference type="ChEBI" id="CHEBI:61977"/>
        <dbReference type="ChEBI" id="CHEBI:456216"/>
        <dbReference type="EC" id="2.7.11.1"/>
    </reaction>
</comment>
<dbReference type="PANTHER" id="PTHR24350">
    <property type="entry name" value="SERINE/THREONINE-PROTEIN KINASE IAL-RELATED"/>
    <property type="match status" value="1"/>
</dbReference>
<evidence type="ECO:0000256" key="6">
    <source>
        <dbReference type="ARBA" id="ARBA00022840"/>
    </source>
</evidence>
<dbReference type="Gene3D" id="3.30.200.20">
    <property type="entry name" value="Phosphorylase Kinase, domain 1"/>
    <property type="match status" value="1"/>
</dbReference>
<evidence type="ECO:0000256" key="8">
    <source>
        <dbReference type="ARBA" id="ARBA00048679"/>
    </source>
</evidence>
<keyword evidence="6" id="KW-0067">ATP-binding</keyword>
<sequence>MCLQPPPRRAHWLRPVPGHARAPPRCSPIGRRGSRCAHGAVWSRCRLPAPITFLTPLGIAGPQVPKSSSEAGVRTVAVSGQSCRGFALSWERVGEEVGRGRRDTNFILALKVMFKSQIEKEGVEHQLRREVEIQSRLRRRGTPPARGRPCVGRRCLFGMMGPPWRTLCGGRGTGPRGGPCEGGQDPLFLEGRDPLGRDPVCEGGWGGRGMGPLRKTMCGTLDYLPPEMIEGKTYSENADLWCVGVLCYEFLVGTPPLRDRQPQPDLHPDHQGGHAVPQHSLPQRAGPHLQPPQALPLHAAAPEESAGAPLGENQLPQGAAPSVPAQEL</sequence>
<comment type="catalytic activity">
    <reaction evidence="8">
        <text>L-seryl-[protein] + ATP = O-phospho-L-seryl-[protein] + ADP + H(+)</text>
        <dbReference type="Rhea" id="RHEA:17989"/>
        <dbReference type="Rhea" id="RHEA-COMP:9863"/>
        <dbReference type="Rhea" id="RHEA-COMP:11604"/>
        <dbReference type="ChEBI" id="CHEBI:15378"/>
        <dbReference type="ChEBI" id="CHEBI:29999"/>
        <dbReference type="ChEBI" id="CHEBI:30616"/>
        <dbReference type="ChEBI" id="CHEBI:83421"/>
        <dbReference type="ChEBI" id="CHEBI:456216"/>
        <dbReference type="EC" id="2.7.11.1"/>
    </reaction>
</comment>
<dbReference type="SUPFAM" id="SSF56112">
    <property type="entry name" value="Protein kinase-like (PK-like)"/>
    <property type="match status" value="1"/>
</dbReference>
<evidence type="ECO:0000313" key="11">
    <source>
        <dbReference type="EMBL" id="KAK6466511.1"/>
    </source>
</evidence>
<dbReference type="EC" id="2.7.11.1" evidence="1"/>
<dbReference type="InterPro" id="IPR030616">
    <property type="entry name" value="Aur-like"/>
</dbReference>
<keyword evidence="12" id="KW-1185">Reference proteome</keyword>
<dbReference type="EMBL" id="JAHFZB010000056">
    <property type="protein sequence ID" value="KAK6466511.1"/>
    <property type="molecule type" value="Genomic_DNA"/>
</dbReference>
<dbReference type="InterPro" id="IPR000719">
    <property type="entry name" value="Prot_kinase_dom"/>
</dbReference>
<evidence type="ECO:0000256" key="3">
    <source>
        <dbReference type="ARBA" id="ARBA00022679"/>
    </source>
</evidence>
<evidence type="ECO:0000259" key="10">
    <source>
        <dbReference type="SMART" id="SM00220"/>
    </source>
</evidence>
<evidence type="ECO:0000256" key="1">
    <source>
        <dbReference type="ARBA" id="ARBA00012513"/>
    </source>
</evidence>
<feature type="region of interest" description="Disordered" evidence="9">
    <location>
        <begin position="258"/>
        <end position="328"/>
    </location>
</feature>
<protein>
    <recommendedName>
        <fullName evidence="1">non-specific serine/threonine protein kinase</fullName>
        <ecNumber evidence="1">2.7.11.1</ecNumber>
    </recommendedName>
</protein>
<gene>
    <name evidence="11" type="ORF">HHUSO_G36214</name>
</gene>
<dbReference type="Pfam" id="PF00069">
    <property type="entry name" value="Pkinase"/>
    <property type="match status" value="1"/>
</dbReference>
<evidence type="ECO:0000313" key="12">
    <source>
        <dbReference type="Proteomes" id="UP001369086"/>
    </source>
</evidence>
<keyword evidence="3" id="KW-0808">Transferase</keyword>
<name>A0ABR0Y1F9_HUSHU</name>
<proteinExistence type="predicted"/>
<evidence type="ECO:0000256" key="2">
    <source>
        <dbReference type="ARBA" id="ARBA00022527"/>
    </source>
</evidence>
<reference evidence="11 12" key="1">
    <citation type="submission" date="2021-05" db="EMBL/GenBank/DDBJ databases">
        <authorList>
            <person name="Zahm M."/>
            <person name="Klopp C."/>
            <person name="Cabau C."/>
            <person name="Kuhl H."/>
            <person name="Suciu R."/>
            <person name="Ciorpac M."/>
            <person name="Holostenco D."/>
            <person name="Gessner J."/>
            <person name="Wuertz S."/>
            <person name="Hohne C."/>
            <person name="Stock M."/>
            <person name="Gislard M."/>
            <person name="Lluch J."/>
            <person name="Milhes M."/>
            <person name="Lampietro C."/>
            <person name="Lopez Roques C."/>
            <person name="Donnadieu C."/>
            <person name="Du K."/>
            <person name="Schartl M."/>
            <person name="Guiguen Y."/>
        </authorList>
    </citation>
    <scope>NUCLEOTIDE SEQUENCE [LARGE SCALE GENOMIC DNA]</scope>
    <source>
        <strain evidence="11">Hh-F2</strain>
        <tissue evidence="11">Blood</tissue>
    </source>
</reference>
<evidence type="ECO:0000256" key="7">
    <source>
        <dbReference type="ARBA" id="ARBA00047899"/>
    </source>
</evidence>
<feature type="non-terminal residue" evidence="11">
    <location>
        <position position="328"/>
    </location>
</feature>
<evidence type="ECO:0000256" key="5">
    <source>
        <dbReference type="ARBA" id="ARBA00022777"/>
    </source>
</evidence>